<feature type="region of interest" description="Disordered" evidence="1">
    <location>
        <begin position="586"/>
        <end position="628"/>
    </location>
</feature>
<evidence type="ECO:0000313" key="2">
    <source>
        <dbReference type="EMBL" id="KAF8704874.1"/>
    </source>
</evidence>
<feature type="compositionally biased region" description="Polar residues" evidence="1">
    <location>
        <begin position="607"/>
        <end position="628"/>
    </location>
</feature>
<dbReference type="PANTHER" id="PTHR37722">
    <property type="entry name" value="OS01G0167700 PROTEIN"/>
    <property type="match status" value="1"/>
</dbReference>
<feature type="region of interest" description="Disordered" evidence="1">
    <location>
        <begin position="296"/>
        <end position="320"/>
    </location>
</feature>
<protein>
    <submittedName>
        <fullName evidence="2">Uncharacterized protein</fullName>
    </submittedName>
</protein>
<proteinExistence type="predicted"/>
<feature type="region of interest" description="Disordered" evidence="1">
    <location>
        <begin position="517"/>
        <end position="545"/>
    </location>
</feature>
<name>A0A835BQ00_9POAL</name>
<dbReference type="AlphaFoldDB" id="A0A835BQ00"/>
<accession>A0A835BQ00</accession>
<sequence length="781" mass="88467">MPQSINHSTGNQYHQNLECQSEMSLIDLVSYEGSTNKSTARPAREPHASFSVKGLGHIKMETPPHSPKPIKRVLPLPPKAMRSTTTNKAKRSIPFDFTQALDSLNSINMFKEQRLSAKMDSALNESDYERRKQFNCYFPDASENHNADLYLEDEDLLYEPQAEKEWQLKHRRSDGNLTDKDSDRLWRIDQFDSDDHFPNQRQEHFDTSGYGFKDRYYPERRNSTRSCSGFKNTGIPSSRELFPDHSLMDDDEGTRLFEWEGCPPNKKIFNSNGAFGPSAWSFDTIDDSEKRRSPISEESCSSVAGFQAMKKPSPSTKNEMNQKDEFHKNLDIPDMDGHFHGRSLFNNQEKVDRKGTTDQKKLEIGYWPESVAEQPRTKEPNCRLSLTEKFSSWDSPTFHLKGSAGPTNPSCTVMHKDKHSLHASPDLSMYQTVQPSEKRPASKDSVSHGADNAIFEDDICMQRTVSDMFGDKIELSNPFRTKDLPSDLDMSTFFGQKVDRKQNNFPTFSNRRAESFHAEKAGSPVRQKVGRHSTCTQPSGKDSLRHGFSPGFDFQESESNTFWGGSHVSNGTFQGDPEFSSLLARNNSDENEVKESSEKPDTRMLTETRQLSADQKNEMSGTETCSNGSEVSNCFAAQKKTSAAATQIPSNLSFIQEASAELFQDHTHVTPVTEKLDNPGVDFKAPIHSRSKIRDVGDHSKLKTMFQSPFIGEEVGIEKKIIANLSPDNSDVQYQLMLEQRVLRRLCVQKIVVPTPMKDKLNKDTRFVIVHDESRALPKSV</sequence>
<reference evidence="2" key="1">
    <citation type="submission" date="2020-07" db="EMBL/GenBank/DDBJ databases">
        <title>Genome sequence and genetic diversity analysis of an under-domesticated orphan crop, white fonio (Digitaria exilis).</title>
        <authorList>
            <person name="Bennetzen J.L."/>
            <person name="Chen S."/>
            <person name="Ma X."/>
            <person name="Wang X."/>
            <person name="Yssel A.E.J."/>
            <person name="Chaluvadi S.R."/>
            <person name="Johnson M."/>
            <person name="Gangashetty P."/>
            <person name="Hamidou F."/>
            <person name="Sanogo M.D."/>
            <person name="Zwaenepoel A."/>
            <person name="Wallace J."/>
            <person name="Van De Peer Y."/>
            <person name="Van Deynze A."/>
        </authorList>
    </citation>
    <scope>NUCLEOTIDE SEQUENCE</scope>
    <source>
        <tissue evidence="2">Leaves</tissue>
    </source>
</reference>
<evidence type="ECO:0000313" key="3">
    <source>
        <dbReference type="Proteomes" id="UP000636709"/>
    </source>
</evidence>
<feature type="compositionally biased region" description="Basic and acidic residues" evidence="1">
    <location>
        <begin position="587"/>
        <end position="606"/>
    </location>
</feature>
<dbReference type="PANTHER" id="PTHR37722:SF2">
    <property type="entry name" value="OS01G0167700 PROTEIN"/>
    <property type="match status" value="1"/>
</dbReference>
<dbReference type="OrthoDB" id="994901at2759"/>
<dbReference type="Proteomes" id="UP000636709">
    <property type="component" value="Unassembled WGS sequence"/>
</dbReference>
<gene>
    <name evidence="2" type="ORF">HU200_031114</name>
</gene>
<organism evidence="2 3">
    <name type="scientific">Digitaria exilis</name>
    <dbReference type="NCBI Taxonomy" id="1010633"/>
    <lineage>
        <taxon>Eukaryota</taxon>
        <taxon>Viridiplantae</taxon>
        <taxon>Streptophyta</taxon>
        <taxon>Embryophyta</taxon>
        <taxon>Tracheophyta</taxon>
        <taxon>Spermatophyta</taxon>
        <taxon>Magnoliopsida</taxon>
        <taxon>Liliopsida</taxon>
        <taxon>Poales</taxon>
        <taxon>Poaceae</taxon>
        <taxon>PACMAD clade</taxon>
        <taxon>Panicoideae</taxon>
        <taxon>Panicodae</taxon>
        <taxon>Paniceae</taxon>
        <taxon>Anthephorinae</taxon>
        <taxon>Digitaria</taxon>
    </lineage>
</organism>
<evidence type="ECO:0000256" key="1">
    <source>
        <dbReference type="SAM" id="MobiDB-lite"/>
    </source>
</evidence>
<dbReference type="EMBL" id="JACEFO010001770">
    <property type="protein sequence ID" value="KAF8704874.1"/>
    <property type="molecule type" value="Genomic_DNA"/>
</dbReference>
<keyword evidence="3" id="KW-1185">Reference proteome</keyword>
<comment type="caution">
    <text evidence="2">The sequence shown here is derived from an EMBL/GenBank/DDBJ whole genome shotgun (WGS) entry which is preliminary data.</text>
</comment>